<dbReference type="AlphaFoldDB" id="A0A5C8IVH0"/>
<dbReference type="EMBL" id="VRTY01000138">
    <property type="protein sequence ID" value="TXK24832.1"/>
    <property type="molecule type" value="Genomic_DNA"/>
</dbReference>
<dbReference type="Proteomes" id="UP000321926">
    <property type="component" value="Unassembled WGS sequence"/>
</dbReference>
<accession>A0A5C8IVH0</accession>
<keyword evidence="2" id="KW-1185">Reference proteome</keyword>
<sequence>MTENSNKRSANDFVAKDIKYDRICVSGKKDNFTAIKCQGKWEKGYPEFEDLMDNFSEEKDLSEIQKFSSEARSSF</sequence>
<name>A0A5C8IVH0_9BACT</name>
<comment type="caution">
    <text evidence="1">The sequence shown here is derived from an EMBL/GenBank/DDBJ whole genome shotgun (WGS) entry which is preliminary data.</text>
</comment>
<gene>
    <name evidence="1" type="ORF">FVR03_22245</name>
</gene>
<organism evidence="1 2">
    <name type="scientific">Pontibacter qinzhouensis</name>
    <dbReference type="NCBI Taxonomy" id="2603253"/>
    <lineage>
        <taxon>Bacteria</taxon>
        <taxon>Pseudomonadati</taxon>
        <taxon>Bacteroidota</taxon>
        <taxon>Cytophagia</taxon>
        <taxon>Cytophagales</taxon>
        <taxon>Hymenobacteraceae</taxon>
        <taxon>Pontibacter</taxon>
    </lineage>
</organism>
<evidence type="ECO:0000313" key="1">
    <source>
        <dbReference type="EMBL" id="TXK24832.1"/>
    </source>
</evidence>
<protein>
    <submittedName>
        <fullName evidence="1">Uncharacterized protein</fullName>
    </submittedName>
</protein>
<dbReference type="RefSeq" id="WP_147923983.1">
    <property type="nucleotide sequence ID" value="NZ_VRTY01000138.1"/>
</dbReference>
<reference evidence="1 2" key="1">
    <citation type="submission" date="2019-08" db="EMBL/GenBank/DDBJ databases">
        <authorList>
            <person name="Shi S."/>
        </authorList>
    </citation>
    <scope>NUCLEOTIDE SEQUENCE [LARGE SCALE GENOMIC DNA]</scope>
    <source>
        <strain evidence="1 2">GY10130</strain>
    </source>
</reference>
<evidence type="ECO:0000313" key="2">
    <source>
        <dbReference type="Proteomes" id="UP000321926"/>
    </source>
</evidence>
<proteinExistence type="predicted"/>